<gene>
    <name evidence="1" type="ORF">Bccel_5386</name>
</gene>
<dbReference type="AlphaFoldDB" id="A0A0L6JWI2"/>
<dbReference type="eggNOG" id="COG3344">
    <property type="taxonomic scope" value="Bacteria"/>
</dbReference>
<dbReference type="STRING" id="398512.Bccel_5386"/>
<dbReference type="Proteomes" id="UP000036923">
    <property type="component" value="Unassembled WGS sequence"/>
</dbReference>
<evidence type="ECO:0000313" key="2">
    <source>
        <dbReference type="Proteomes" id="UP000036923"/>
    </source>
</evidence>
<comment type="caution">
    <text evidence="1">The sequence shown here is derived from an EMBL/GenBank/DDBJ whole genome shotgun (WGS) entry which is preliminary data.</text>
</comment>
<name>A0A0L6JWI2_9FIRM</name>
<dbReference type="EMBL" id="LGTC01000001">
    <property type="protein sequence ID" value="KNY30109.1"/>
    <property type="molecule type" value="Genomic_DNA"/>
</dbReference>
<dbReference type="PATRIC" id="fig|398512.5.peg.5651"/>
<organism evidence="1 2">
    <name type="scientific">Pseudobacteroides cellulosolvens ATCC 35603 = DSM 2933</name>
    <dbReference type="NCBI Taxonomy" id="398512"/>
    <lineage>
        <taxon>Bacteria</taxon>
        <taxon>Bacillati</taxon>
        <taxon>Bacillota</taxon>
        <taxon>Clostridia</taxon>
        <taxon>Eubacteriales</taxon>
        <taxon>Oscillospiraceae</taxon>
        <taxon>Pseudobacteroides</taxon>
    </lineage>
</organism>
<accession>A0A0L6JWI2</accession>
<evidence type="ECO:0008006" key="3">
    <source>
        <dbReference type="Google" id="ProtNLM"/>
    </source>
</evidence>
<keyword evidence="2" id="KW-1185">Reference proteome</keyword>
<proteinExistence type="predicted"/>
<protein>
    <recommendedName>
        <fullName evidence="3">RNA-directed DNA polymerase (Reverse transcriptase)</fullName>
    </recommendedName>
</protein>
<evidence type="ECO:0000313" key="1">
    <source>
        <dbReference type="EMBL" id="KNY30109.1"/>
    </source>
</evidence>
<reference evidence="2" key="1">
    <citation type="submission" date="2015-07" db="EMBL/GenBank/DDBJ databases">
        <title>Near-Complete Genome Sequence of the Cellulolytic Bacterium Bacteroides (Pseudobacteroides) cellulosolvens ATCC 35603.</title>
        <authorList>
            <person name="Dassa B."/>
            <person name="Utturkar S.M."/>
            <person name="Klingeman D.M."/>
            <person name="Hurt R.A."/>
            <person name="Keller M."/>
            <person name="Xu J."/>
            <person name="Reddy Y.H.K."/>
            <person name="Borovok I."/>
            <person name="Grinberg I.R."/>
            <person name="Lamed R."/>
            <person name="Zhivin O."/>
            <person name="Bayer E.A."/>
            <person name="Brown S.D."/>
        </authorList>
    </citation>
    <scope>NUCLEOTIDE SEQUENCE [LARGE SCALE GENOMIC DNA]</scope>
    <source>
        <strain evidence="2">DSM 2933</strain>
    </source>
</reference>
<sequence length="91" mass="10577">MFNIFSTSEEESNDGKRYTINLLEEILDRSNMNRAYIRVKGNKGKHGIDRMTVDELQTFLEENGDQIRKDIMEGTYSPKPVRRVEIPKPDG</sequence>